<feature type="domain" description="Glycosyltransferase subfamily 4-like N-terminal" evidence="2">
    <location>
        <begin position="27"/>
        <end position="148"/>
    </location>
</feature>
<proteinExistence type="predicted"/>
<protein>
    <submittedName>
        <fullName evidence="3">GT</fullName>
    </submittedName>
</protein>
<sequence>MLNMKWCSNKPMKILHYALGFPPERTGGLVKYSLDLMNEQISQGHEVVMVFPGRVNFLKREPYFKFGKRQNIPYAELVNSLPLPLIGNIKNPKDFMKHTDSKIFINLLESEKPDVIHIHTLMGLYGEFLEEAKKHNIKIVFTTHDYFGISPHPKMYLAGHDFVDDKKYDIWNNIRPYGSKTIKLRINQLSIYPSLRALVKKLKKSSALMNDLPEQTGWSTESDFDFQELKKYYLSMLKCVDIVHFNSSVSKKVYEQFLPHMTWKTATISISSNNIERSGKVLLSNKKIDSIAYIGPYTEEKGFFEFLKFVKVFESENPNISFFVMGDNSSVDIEKVTDLGRYNQGSFKKYINKIDLVILPSQWHETFGLIATEVLSTGTKVIVSNKMGASDIVPNWLQFDDMCNINFEYIENKETIINIISPGEHFEKISKLYVSLSS</sequence>
<dbReference type="PANTHER" id="PTHR45947:SF13">
    <property type="entry name" value="TRANSFERASE"/>
    <property type="match status" value="1"/>
</dbReference>
<reference evidence="3" key="1">
    <citation type="journal article" date="2020" name="FEMS Microbiol. Lett.">
        <title>Screening for texturing Leuconostoc and genomics behind polysaccharide production.</title>
        <authorList>
            <person name="Poulsen V.K."/>
            <person name="Koza A."/>
            <person name="Al-Nakeeb K."/>
            <person name="Oeregaard G."/>
        </authorList>
    </citation>
    <scope>NUCLEOTIDE SEQUENCE</scope>
    <source>
        <strain evidence="3">Ln3</strain>
    </source>
</reference>
<evidence type="ECO:0000313" key="3">
    <source>
        <dbReference type="EMBL" id="QOW37912.1"/>
    </source>
</evidence>
<dbReference type="Pfam" id="PF13439">
    <property type="entry name" value="Glyco_transf_4"/>
    <property type="match status" value="1"/>
</dbReference>
<dbReference type="InterPro" id="IPR028098">
    <property type="entry name" value="Glyco_trans_4-like_N"/>
</dbReference>
<dbReference type="PANTHER" id="PTHR45947">
    <property type="entry name" value="SULFOQUINOVOSYL TRANSFERASE SQD2"/>
    <property type="match status" value="1"/>
</dbReference>
<feature type="domain" description="Glycosyl transferase family 1" evidence="1">
    <location>
        <begin position="280"/>
        <end position="395"/>
    </location>
</feature>
<dbReference type="EMBL" id="MT799689">
    <property type="protein sequence ID" value="QOW37912.1"/>
    <property type="molecule type" value="Genomic_DNA"/>
</dbReference>
<dbReference type="Gene3D" id="3.40.50.2000">
    <property type="entry name" value="Glycogen Phosphorylase B"/>
    <property type="match status" value="2"/>
</dbReference>
<accession>A0A7S7A9R4</accession>
<dbReference type="Pfam" id="PF00534">
    <property type="entry name" value="Glycos_transf_1"/>
    <property type="match status" value="1"/>
</dbReference>
<dbReference type="InterPro" id="IPR001296">
    <property type="entry name" value="Glyco_trans_1"/>
</dbReference>
<dbReference type="AlphaFoldDB" id="A0A7S7A9R4"/>
<evidence type="ECO:0000259" key="1">
    <source>
        <dbReference type="Pfam" id="PF00534"/>
    </source>
</evidence>
<name>A0A7S7A9R4_LEUME</name>
<dbReference type="GO" id="GO:0016757">
    <property type="term" value="F:glycosyltransferase activity"/>
    <property type="evidence" value="ECO:0007669"/>
    <property type="project" value="InterPro"/>
</dbReference>
<dbReference type="InterPro" id="IPR050194">
    <property type="entry name" value="Glycosyltransferase_grp1"/>
</dbReference>
<evidence type="ECO:0000259" key="2">
    <source>
        <dbReference type="Pfam" id="PF13439"/>
    </source>
</evidence>
<dbReference type="SUPFAM" id="SSF53756">
    <property type="entry name" value="UDP-Glycosyltransferase/glycogen phosphorylase"/>
    <property type="match status" value="1"/>
</dbReference>
<organism evidence="3">
    <name type="scientific">Leuconostoc mesenteroides</name>
    <dbReference type="NCBI Taxonomy" id="1245"/>
    <lineage>
        <taxon>Bacteria</taxon>
        <taxon>Bacillati</taxon>
        <taxon>Bacillota</taxon>
        <taxon>Bacilli</taxon>
        <taxon>Lactobacillales</taxon>
        <taxon>Lactobacillaceae</taxon>
        <taxon>Leuconostoc</taxon>
    </lineage>
</organism>